<comment type="cofactor">
    <cofactor evidence="1">
        <name>a divalent metal cation</name>
        <dbReference type="ChEBI" id="CHEBI:60240"/>
    </cofactor>
</comment>
<name>A0A0C9YML7_9AGAM</name>
<dbReference type="Pfam" id="PF13359">
    <property type="entry name" value="DDE_Tnp_4"/>
    <property type="match status" value="1"/>
</dbReference>
<dbReference type="EMBL" id="KN834207">
    <property type="protein sequence ID" value="KIK11477.1"/>
    <property type="molecule type" value="Genomic_DNA"/>
</dbReference>
<organism evidence="4 5">
    <name type="scientific">Pisolithus microcarpus 441</name>
    <dbReference type="NCBI Taxonomy" id="765257"/>
    <lineage>
        <taxon>Eukaryota</taxon>
        <taxon>Fungi</taxon>
        <taxon>Dikarya</taxon>
        <taxon>Basidiomycota</taxon>
        <taxon>Agaricomycotina</taxon>
        <taxon>Agaricomycetes</taxon>
        <taxon>Agaricomycetidae</taxon>
        <taxon>Boletales</taxon>
        <taxon>Sclerodermatineae</taxon>
        <taxon>Pisolithaceae</taxon>
        <taxon>Pisolithus</taxon>
    </lineage>
</organism>
<keyword evidence="2" id="KW-0479">Metal-binding</keyword>
<protein>
    <recommendedName>
        <fullName evidence="3">DDE Tnp4 domain-containing protein</fullName>
    </recommendedName>
</protein>
<dbReference type="GO" id="GO:0046872">
    <property type="term" value="F:metal ion binding"/>
    <property type="evidence" value="ECO:0007669"/>
    <property type="project" value="UniProtKB-KW"/>
</dbReference>
<proteinExistence type="predicted"/>
<keyword evidence="5" id="KW-1185">Reference proteome</keyword>
<evidence type="ECO:0000259" key="3">
    <source>
        <dbReference type="Pfam" id="PF13359"/>
    </source>
</evidence>
<reference evidence="4 5" key="1">
    <citation type="submission" date="2014-04" db="EMBL/GenBank/DDBJ databases">
        <authorList>
            <consortium name="DOE Joint Genome Institute"/>
            <person name="Kuo A."/>
            <person name="Kohler A."/>
            <person name="Costa M.D."/>
            <person name="Nagy L.G."/>
            <person name="Floudas D."/>
            <person name="Copeland A."/>
            <person name="Barry K.W."/>
            <person name="Cichocki N."/>
            <person name="Veneault-Fourrey C."/>
            <person name="LaButti K."/>
            <person name="Lindquist E.A."/>
            <person name="Lipzen A."/>
            <person name="Lundell T."/>
            <person name="Morin E."/>
            <person name="Murat C."/>
            <person name="Sun H."/>
            <person name="Tunlid A."/>
            <person name="Henrissat B."/>
            <person name="Grigoriev I.V."/>
            <person name="Hibbett D.S."/>
            <person name="Martin F."/>
            <person name="Nordberg H.P."/>
            <person name="Cantor M.N."/>
            <person name="Hua S.X."/>
        </authorList>
    </citation>
    <scope>NUCLEOTIDE SEQUENCE [LARGE SCALE GENOMIC DNA]</scope>
    <source>
        <strain evidence="4 5">441</strain>
    </source>
</reference>
<dbReference type="InterPro" id="IPR027806">
    <property type="entry name" value="HARBI1_dom"/>
</dbReference>
<evidence type="ECO:0000256" key="1">
    <source>
        <dbReference type="ARBA" id="ARBA00001968"/>
    </source>
</evidence>
<reference evidence="5" key="2">
    <citation type="submission" date="2015-01" db="EMBL/GenBank/DDBJ databases">
        <title>Evolutionary Origins and Diversification of the Mycorrhizal Mutualists.</title>
        <authorList>
            <consortium name="DOE Joint Genome Institute"/>
            <consortium name="Mycorrhizal Genomics Consortium"/>
            <person name="Kohler A."/>
            <person name="Kuo A."/>
            <person name="Nagy L.G."/>
            <person name="Floudas D."/>
            <person name="Copeland A."/>
            <person name="Barry K.W."/>
            <person name="Cichocki N."/>
            <person name="Veneault-Fourrey C."/>
            <person name="LaButti K."/>
            <person name="Lindquist E.A."/>
            <person name="Lipzen A."/>
            <person name="Lundell T."/>
            <person name="Morin E."/>
            <person name="Murat C."/>
            <person name="Riley R."/>
            <person name="Ohm R."/>
            <person name="Sun H."/>
            <person name="Tunlid A."/>
            <person name="Henrissat B."/>
            <person name="Grigoriev I.V."/>
            <person name="Hibbett D.S."/>
            <person name="Martin F."/>
        </authorList>
    </citation>
    <scope>NUCLEOTIDE SEQUENCE [LARGE SCALE GENOMIC DNA]</scope>
    <source>
        <strain evidence="5">441</strain>
    </source>
</reference>
<evidence type="ECO:0000256" key="2">
    <source>
        <dbReference type="ARBA" id="ARBA00022723"/>
    </source>
</evidence>
<evidence type="ECO:0000313" key="4">
    <source>
        <dbReference type="EMBL" id="KIK11477.1"/>
    </source>
</evidence>
<dbReference type="AlphaFoldDB" id="A0A0C9YML7"/>
<gene>
    <name evidence="4" type="ORF">PISMIDRAFT_122640</name>
</gene>
<evidence type="ECO:0000313" key="5">
    <source>
        <dbReference type="Proteomes" id="UP000054018"/>
    </source>
</evidence>
<dbReference type="HOGENOM" id="CLU_018552_9_0_1"/>
<dbReference type="OrthoDB" id="2659088at2759"/>
<accession>A0A0C9YML7</accession>
<dbReference type="Proteomes" id="UP000054018">
    <property type="component" value="Unassembled WGS sequence"/>
</dbReference>
<sequence>MFGDGFYDRKACFSLNCQVSTNDRQQTETYLEFKAIIIPHDLMIVDYALGQPGSVHDAYAFRGTCMSQDPANLIPAHHWIWADSAYPTETWCAVPFKKPHGRRLTHRQNIYNRYLSKVRTRGVSFACLLSIRKVCVRVEHAFAALKGRFQSLRELRLKMDKDDDLHVAVYWIISCMILHNMIIRFEAKLGEDTVHWAISEAEGWEEDTGDIGGGEQEGTRGQRFRGYLMERLFKQRGICV</sequence>
<feature type="domain" description="DDE Tnp4" evidence="3">
    <location>
        <begin position="12"/>
        <end position="119"/>
    </location>
</feature>